<evidence type="ECO:0000259" key="6">
    <source>
        <dbReference type="PROSITE" id="PS50075"/>
    </source>
</evidence>
<dbReference type="InterPro" id="IPR016036">
    <property type="entry name" value="Malonyl_transacylase_ACP-bd"/>
</dbReference>
<dbReference type="Pfam" id="PF02801">
    <property type="entry name" value="Ketoacyl-synt_C"/>
    <property type="match status" value="1"/>
</dbReference>
<dbReference type="RefSeq" id="WP_311629292.1">
    <property type="nucleotide sequence ID" value="NZ_JAVREN010000005.1"/>
</dbReference>
<dbReference type="Gene3D" id="3.40.50.1820">
    <property type="entry name" value="alpha/beta hydrolase"/>
    <property type="match status" value="1"/>
</dbReference>
<dbReference type="InterPro" id="IPR020806">
    <property type="entry name" value="PKS_PP-bd"/>
</dbReference>
<organism evidence="8 9">
    <name type="scientific">Streptomyces boetiae</name>
    <dbReference type="NCBI Taxonomy" id="3075541"/>
    <lineage>
        <taxon>Bacteria</taxon>
        <taxon>Bacillati</taxon>
        <taxon>Actinomycetota</taxon>
        <taxon>Actinomycetes</taxon>
        <taxon>Kitasatosporales</taxon>
        <taxon>Streptomycetaceae</taxon>
        <taxon>Streptomyces</taxon>
    </lineage>
</organism>
<dbReference type="SUPFAM" id="SSF47336">
    <property type="entry name" value="ACP-like"/>
    <property type="match status" value="2"/>
</dbReference>
<dbReference type="InterPro" id="IPR032821">
    <property type="entry name" value="PKS_assoc"/>
</dbReference>
<dbReference type="Gene3D" id="3.40.47.10">
    <property type="match status" value="1"/>
</dbReference>
<dbReference type="SUPFAM" id="SSF53901">
    <property type="entry name" value="Thiolase-like"/>
    <property type="match status" value="1"/>
</dbReference>
<keyword evidence="2" id="KW-0597">Phosphoprotein</keyword>
<keyword evidence="5" id="KW-0012">Acyltransferase</keyword>
<reference evidence="9" key="1">
    <citation type="submission" date="2023-07" db="EMBL/GenBank/DDBJ databases">
        <title>30 novel species of actinomycetes from the DSMZ collection.</title>
        <authorList>
            <person name="Nouioui I."/>
        </authorList>
    </citation>
    <scope>NUCLEOTIDE SEQUENCE [LARGE SCALE GENOMIC DNA]</scope>
    <source>
        <strain evidence="9">DSM 44917</strain>
    </source>
</reference>
<dbReference type="PANTHER" id="PTHR43775:SF37">
    <property type="entry name" value="SI:DKEY-61P9.11"/>
    <property type="match status" value="1"/>
</dbReference>
<dbReference type="Pfam" id="PF00109">
    <property type="entry name" value="ketoacyl-synt"/>
    <property type="match status" value="1"/>
</dbReference>
<evidence type="ECO:0000256" key="5">
    <source>
        <dbReference type="ARBA" id="ARBA00023315"/>
    </source>
</evidence>
<dbReference type="Gene3D" id="3.30.70.250">
    <property type="entry name" value="Malonyl-CoA ACP transacylase, ACP-binding"/>
    <property type="match status" value="1"/>
</dbReference>
<dbReference type="CDD" id="cd00833">
    <property type="entry name" value="PKS"/>
    <property type="match status" value="1"/>
</dbReference>
<dbReference type="InterPro" id="IPR014031">
    <property type="entry name" value="Ketoacyl_synth_C"/>
</dbReference>
<evidence type="ECO:0000256" key="2">
    <source>
        <dbReference type="ARBA" id="ARBA00022553"/>
    </source>
</evidence>
<dbReference type="SMART" id="SM00825">
    <property type="entry name" value="PKS_KS"/>
    <property type="match status" value="1"/>
</dbReference>
<dbReference type="InterPro" id="IPR029058">
    <property type="entry name" value="AB_hydrolase_fold"/>
</dbReference>
<evidence type="ECO:0000256" key="1">
    <source>
        <dbReference type="ARBA" id="ARBA00022450"/>
    </source>
</evidence>
<name>A0ABU2L482_9ACTN</name>
<protein>
    <submittedName>
        <fullName evidence="8">Beta-ketoacyl synthase N-terminal-like domain-containing protein</fullName>
    </submittedName>
</protein>
<dbReference type="Pfam" id="PF00698">
    <property type="entry name" value="Acyl_transf_1"/>
    <property type="match status" value="1"/>
</dbReference>
<evidence type="ECO:0000256" key="4">
    <source>
        <dbReference type="ARBA" id="ARBA00023194"/>
    </source>
</evidence>
<accession>A0ABU2L482</accession>
<dbReference type="PROSITE" id="PS52004">
    <property type="entry name" value="KS3_2"/>
    <property type="match status" value="1"/>
</dbReference>
<dbReference type="SUPFAM" id="SSF55048">
    <property type="entry name" value="Probable ACP-binding domain of malonyl-CoA ACP transacylase"/>
    <property type="match status" value="1"/>
</dbReference>
<keyword evidence="4" id="KW-0045">Antibiotic biosynthesis</keyword>
<dbReference type="InterPro" id="IPR036736">
    <property type="entry name" value="ACP-like_sf"/>
</dbReference>
<dbReference type="InterPro" id="IPR016039">
    <property type="entry name" value="Thiolase-like"/>
</dbReference>
<feature type="domain" description="Carrier" evidence="6">
    <location>
        <begin position="6"/>
        <end position="83"/>
    </location>
</feature>
<evidence type="ECO:0000259" key="7">
    <source>
        <dbReference type="PROSITE" id="PS52004"/>
    </source>
</evidence>
<keyword evidence="9" id="KW-1185">Reference proteome</keyword>
<dbReference type="InterPro" id="IPR009081">
    <property type="entry name" value="PP-bd_ACP"/>
</dbReference>
<feature type="domain" description="Carrier" evidence="6">
    <location>
        <begin position="1010"/>
        <end position="1084"/>
    </location>
</feature>
<dbReference type="SMART" id="SM00827">
    <property type="entry name" value="PKS_AT"/>
    <property type="match status" value="1"/>
</dbReference>
<dbReference type="SMART" id="SM00823">
    <property type="entry name" value="PKS_PP"/>
    <property type="match status" value="2"/>
</dbReference>
<dbReference type="InterPro" id="IPR050091">
    <property type="entry name" value="PKS_NRPS_Biosynth_Enz"/>
</dbReference>
<evidence type="ECO:0000313" key="9">
    <source>
        <dbReference type="Proteomes" id="UP001183388"/>
    </source>
</evidence>
<keyword evidence="3" id="KW-0808">Transferase</keyword>
<dbReference type="PROSITE" id="PS00606">
    <property type="entry name" value="KS3_1"/>
    <property type="match status" value="1"/>
</dbReference>
<keyword evidence="1" id="KW-0596">Phosphopantetheine</keyword>
<dbReference type="Pfam" id="PF00550">
    <property type="entry name" value="PP-binding"/>
    <property type="match status" value="2"/>
</dbReference>
<dbReference type="PROSITE" id="PS50075">
    <property type="entry name" value="CARRIER"/>
    <property type="match status" value="2"/>
</dbReference>
<dbReference type="EMBL" id="JAVREN010000005">
    <property type="protein sequence ID" value="MDT0306370.1"/>
    <property type="molecule type" value="Genomic_DNA"/>
</dbReference>
<dbReference type="InterPro" id="IPR001031">
    <property type="entry name" value="Thioesterase"/>
</dbReference>
<dbReference type="InterPro" id="IPR014043">
    <property type="entry name" value="Acyl_transferase_dom"/>
</dbReference>
<feature type="domain" description="Ketosynthase family 3 (KS3)" evidence="7">
    <location>
        <begin position="106"/>
        <end position="533"/>
    </location>
</feature>
<comment type="caution">
    <text evidence="8">The sequence shown here is derived from an EMBL/GenBank/DDBJ whole genome shotgun (WGS) entry which is preliminary data.</text>
</comment>
<dbReference type="InterPro" id="IPR016035">
    <property type="entry name" value="Acyl_Trfase/lysoPLipase"/>
</dbReference>
<dbReference type="SUPFAM" id="SSF53474">
    <property type="entry name" value="alpha/beta-Hydrolases"/>
    <property type="match status" value="1"/>
</dbReference>
<dbReference type="SUPFAM" id="SSF52151">
    <property type="entry name" value="FabD/lysophospholipase-like"/>
    <property type="match status" value="1"/>
</dbReference>
<sequence length="1455" mass="151810">MSGTPDPSELIRRAVVARLGEWYGIAPEEITDERPFAELGLSSRDAVALAAELSVIVGARLPATLLWDSPTLGRLTAGVRELLAAPAEVLAPVRSGTDAPRADRTTPPIAVIGIGCRLPGGVGSPEAFWRLLTGQGDAVGTVPDGRWEPFTPPGAEETVAGISRHGAFLGGIDEIAGFDAEFFGIAPSEAVAMDPQQRMLLEVTRESLDHAAIPAGRLAGSRTGVYVGISGNEYAQLTTADLDRVDGWTPPGAALSIAANRLSYALDLRGPSLAIDTACSSSLVAIHQAVRGLATGEIDAALAAGVNLLLTPALTLGFQRTGALAADGRCKSFDASADGMVRGEGCAVVVLKRLADAERDGDRVLAVVRASAVNSDGRSNGLLAPNAEAQRALLAEAHLGLGPVTPAEVDYVEAHGTGTELGDPIEAAALGGALGRWRDPDRPLLIGSAKTNVGHLESAAGIVGFIKTVLALHHDEIPPQLHFSEPSPYIDFDALGLRVVTDSEPWPRYSGTATAGVSAFGFGGTNAHVVLQEYRPRRPVGRTAARQGEEAPAVVLLDAPNEARLREDAGELSAWLAGPGGRRRPVADLARTVTGRAGRGRHAAAAVARSTPELAEALAALAAGEPHPALVTGRPGAGSAAARGTVWVFSGYGSQWPGMGQRLLAAEPAFAEAVERLEPLLQRHAGLSLTEHLRPEAEFEVPSVVMPVIFGMQVALADLWRSYGLAPSAVVGHSMGEVAAAVVAGALDAETGTRVIATRSRLLDGLSGGAMAVIGLSEEGVRGMAPEPTSVQVAVHSSPEQCVVTGSAEDIERLVARVSAFGGLARPLASARGAGHSPQVEPLLGPFAERLGEIASTAPSCRFYSTVLEDPRAVPAFDTAYWSANLRRPVRFTQAVTAAAADGHRVFVEVSPHPTQLHPLTETLRAAGAEGALVLPTLRRGADDAVAFRSGLATLAVHGASLPPRALHPGARVADVPSPRWRHRRFWAGDAPGSAEAAGPAPPAAARAGMTTAERLRARVAEIMGYAPDSIAMDVPLTDLGLDSLMAARIMSAIADEFGTKLEPRLLLRQGTLAGVAELLDGPEPGPGQAAADRVLPRDAAERLVAHAWQSVTGGETPGAEDPLDLSGDELAARLAVALTEAGGIPVAAGELSPAAPGEPVTVASLADRVRPALEGHGAGPVRTLLTGGSRPAVFLAHPAGGTTAVYRPLVQRLRAAGADRPVFGLERRAELREVPERAAAYAALIRETAPEGGPWVLGGWSYGGLVAQEAARQMEAERPGSVGALVLIDTVLPLPAPRLTPLQEAERRFSAFAGYVERTYGRPLPLPYEQLAEMDDEEQIELVVKALEQAVELPPAVAEHQRTSYLDLRSGERHTPGRFTGRTLLYRATEPAPHTVRDTRYERADEDLGWAELCPDLTVAPLEGAHHLNLLDPPVVDRLADLLAGDLARDVGEG</sequence>
<dbReference type="Pfam" id="PF16197">
    <property type="entry name" value="KAsynt_C_assoc"/>
    <property type="match status" value="1"/>
</dbReference>
<dbReference type="InterPro" id="IPR018201">
    <property type="entry name" value="Ketoacyl_synth_AS"/>
</dbReference>
<dbReference type="PANTHER" id="PTHR43775">
    <property type="entry name" value="FATTY ACID SYNTHASE"/>
    <property type="match status" value="1"/>
</dbReference>
<gene>
    <name evidence="8" type="ORF">RM780_05265</name>
</gene>
<dbReference type="InterPro" id="IPR014030">
    <property type="entry name" value="Ketoacyl_synth_N"/>
</dbReference>
<dbReference type="Gene3D" id="3.40.366.10">
    <property type="entry name" value="Malonyl-Coenzyme A Acyl Carrier Protein, domain 2"/>
    <property type="match status" value="1"/>
</dbReference>
<evidence type="ECO:0000256" key="3">
    <source>
        <dbReference type="ARBA" id="ARBA00022679"/>
    </source>
</evidence>
<dbReference type="Gene3D" id="1.10.1200.10">
    <property type="entry name" value="ACP-like"/>
    <property type="match status" value="2"/>
</dbReference>
<proteinExistence type="predicted"/>
<dbReference type="InterPro" id="IPR001227">
    <property type="entry name" value="Ac_transferase_dom_sf"/>
</dbReference>
<dbReference type="Pfam" id="PF00975">
    <property type="entry name" value="Thioesterase"/>
    <property type="match status" value="1"/>
</dbReference>
<dbReference type="InterPro" id="IPR020841">
    <property type="entry name" value="PKS_Beta-ketoAc_synthase_dom"/>
</dbReference>
<dbReference type="Proteomes" id="UP001183388">
    <property type="component" value="Unassembled WGS sequence"/>
</dbReference>
<evidence type="ECO:0000313" key="8">
    <source>
        <dbReference type="EMBL" id="MDT0306370.1"/>
    </source>
</evidence>